<sequence length="173" mass="19263">MTAMEGKLDQALRLSSPADRNAGSSVSPLLLALFPCPTPEPFKHIQSAWNFPVVTAVILSDGFLKLQVVSAHNGLFLSPRSPHQIPFLFRSSSAYSDKLALIDGDLGINKGDVVLIFSPDSIESILTWAAFPQWQPHRSPFPHWQKHIRTWILNRSPNPLSLPLHFFFVIGKT</sequence>
<dbReference type="Proteomes" id="UP001141806">
    <property type="component" value="Unassembled WGS sequence"/>
</dbReference>
<dbReference type="SUPFAM" id="SSF56801">
    <property type="entry name" value="Acetyl-CoA synthetase-like"/>
    <property type="match status" value="1"/>
</dbReference>
<accession>A0A9Q0H5M2</accession>
<dbReference type="EMBL" id="JAMYWD010000009">
    <property type="protein sequence ID" value="KAJ4960336.1"/>
    <property type="molecule type" value="Genomic_DNA"/>
</dbReference>
<gene>
    <name evidence="1" type="ORF">NE237_020246</name>
</gene>
<proteinExistence type="predicted"/>
<protein>
    <submittedName>
        <fullName evidence="1">Uncharacterized protein</fullName>
    </submittedName>
</protein>
<reference evidence="1" key="1">
    <citation type="journal article" date="2023" name="Plant J.">
        <title>The genome of the king protea, Protea cynaroides.</title>
        <authorList>
            <person name="Chang J."/>
            <person name="Duong T.A."/>
            <person name="Schoeman C."/>
            <person name="Ma X."/>
            <person name="Roodt D."/>
            <person name="Barker N."/>
            <person name="Li Z."/>
            <person name="Van de Peer Y."/>
            <person name="Mizrachi E."/>
        </authorList>
    </citation>
    <scope>NUCLEOTIDE SEQUENCE</scope>
    <source>
        <tissue evidence="1">Young leaves</tissue>
    </source>
</reference>
<evidence type="ECO:0000313" key="2">
    <source>
        <dbReference type="Proteomes" id="UP001141806"/>
    </source>
</evidence>
<name>A0A9Q0H5M2_9MAGN</name>
<evidence type="ECO:0000313" key="1">
    <source>
        <dbReference type="EMBL" id="KAJ4960336.1"/>
    </source>
</evidence>
<comment type="caution">
    <text evidence="1">The sequence shown here is derived from an EMBL/GenBank/DDBJ whole genome shotgun (WGS) entry which is preliminary data.</text>
</comment>
<dbReference type="AlphaFoldDB" id="A0A9Q0H5M2"/>
<keyword evidence="2" id="KW-1185">Reference proteome</keyword>
<organism evidence="1 2">
    <name type="scientific">Protea cynaroides</name>
    <dbReference type="NCBI Taxonomy" id="273540"/>
    <lineage>
        <taxon>Eukaryota</taxon>
        <taxon>Viridiplantae</taxon>
        <taxon>Streptophyta</taxon>
        <taxon>Embryophyta</taxon>
        <taxon>Tracheophyta</taxon>
        <taxon>Spermatophyta</taxon>
        <taxon>Magnoliopsida</taxon>
        <taxon>Proteales</taxon>
        <taxon>Proteaceae</taxon>
        <taxon>Protea</taxon>
    </lineage>
</organism>